<evidence type="ECO:0000256" key="9">
    <source>
        <dbReference type="ARBA" id="ARBA00031306"/>
    </source>
</evidence>
<dbReference type="Pfam" id="PF02424">
    <property type="entry name" value="ApbE"/>
    <property type="match status" value="1"/>
</dbReference>
<dbReference type="EC" id="2.7.1.180" evidence="2"/>
<dbReference type="Gene3D" id="3.10.520.10">
    <property type="entry name" value="ApbE-like domains"/>
    <property type="match status" value="1"/>
</dbReference>
<dbReference type="AlphaFoldDB" id="A0A7S1IIM1"/>
<keyword evidence="5" id="KW-0808">Transferase</keyword>
<dbReference type="GO" id="GO:0016740">
    <property type="term" value="F:transferase activity"/>
    <property type="evidence" value="ECO:0007669"/>
    <property type="project" value="UniProtKB-KW"/>
</dbReference>
<dbReference type="SUPFAM" id="SSF50475">
    <property type="entry name" value="FMN-binding split barrel"/>
    <property type="match status" value="2"/>
</dbReference>
<gene>
    <name evidence="13" type="ORF">EGYM00392_LOCUS24366</name>
</gene>
<proteinExistence type="predicted"/>
<dbReference type="InterPro" id="IPR012349">
    <property type="entry name" value="Split_barrel_FMN-bd"/>
</dbReference>
<evidence type="ECO:0000256" key="10">
    <source>
        <dbReference type="ARBA" id="ARBA00048540"/>
    </source>
</evidence>
<evidence type="ECO:0000256" key="4">
    <source>
        <dbReference type="ARBA" id="ARBA00022630"/>
    </source>
</evidence>
<keyword evidence="8" id="KW-0460">Magnesium</keyword>
<evidence type="ECO:0000256" key="8">
    <source>
        <dbReference type="ARBA" id="ARBA00022842"/>
    </source>
</evidence>
<feature type="compositionally biased region" description="Polar residues" evidence="11">
    <location>
        <begin position="1"/>
        <end position="12"/>
    </location>
</feature>
<dbReference type="InterPro" id="IPR024932">
    <property type="entry name" value="ApbE"/>
</dbReference>
<dbReference type="PANTHER" id="PTHR30040:SF2">
    <property type="entry name" value="FAD:PROTEIN FMN TRANSFERASE"/>
    <property type="match status" value="1"/>
</dbReference>
<evidence type="ECO:0000313" key="13">
    <source>
        <dbReference type="EMBL" id="CAD9013264.1"/>
    </source>
</evidence>
<evidence type="ECO:0000256" key="7">
    <source>
        <dbReference type="ARBA" id="ARBA00022827"/>
    </source>
</evidence>
<dbReference type="SMART" id="SM00903">
    <property type="entry name" value="Flavin_Reduct"/>
    <property type="match status" value="1"/>
</dbReference>
<evidence type="ECO:0000256" key="6">
    <source>
        <dbReference type="ARBA" id="ARBA00022723"/>
    </source>
</evidence>
<dbReference type="EMBL" id="HBGA01065457">
    <property type="protein sequence ID" value="CAD9013264.1"/>
    <property type="molecule type" value="Transcribed_RNA"/>
</dbReference>
<evidence type="ECO:0000256" key="3">
    <source>
        <dbReference type="ARBA" id="ARBA00016337"/>
    </source>
</evidence>
<keyword evidence="7" id="KW-0274">FAD</keyword>
<evidence type="ECO:0000256" key="2">
    <source>
        <dbReference type="ARBA" id="ARBA00011955"/>
    </source>
</evidence>
<evidence type="ECO:0000259" key="12">
    <source>
        <dbReference type="SMART" id="SM00903"/>
    </source>
</evidence>
<dbReference type="GO" id="GO:0046872">
    <property type="term" value="F:metal ion binding"/>
    <property type="evidence" value="ECO:0007669"/>
    <property type="project" value="UniProtKB-KW"/>
</dbReference>
<dbReference type="SUPFAM" id="SSF143631">
    <property type="entry name" value="ApbE-like"/>
    <property type="match status" value="1"/>
</dbReference>
<dbReference type="Pfam" id="PF01613">
    <property type="entry name" value="Flavin_Reduct"/>
    <property type="match status" value="1"/>
</dbReference>
<dbReference type="InterPro" id="IPR002563">
    <property type="entry name" value="Flavin_Rdtase-like_dom"/>
</dbReference>
<keyword evidence="6" id="KW-0479">Metal-binding</keyword>
<evidence type="ECO:0000256" key="1">
    <source>
        <dbReference type="ARBA" id="ARBA00001946"/>
    </source>
</evidence>
<evidence type="ECO:0000256" key="5">
    <source>
        <dbReference type="ARBA" id="ARBA00022679"/>
    </source>
</evidence>
<dbReference type="GO" id="GO:0010181">
    <property type="term" value="F:FMN binding"/>
    <property type="evidence" value="ECO:0007669"/>
    <property type="project" value="InterPro"/>
</dbReference>
<feature type="region of interest" description="Disordered" evidence="11">
    <location>
        <begin position="1"/>
        <end position="39"/>
    </location>
</feature>
<dbReference type="InterPro" id="IPR003374">
    <property type="entry name" value="ApbE-like_sf"/>
</dbReference>
<name>A0A7S1IIM1_9EUGL</name>
<protein>
    <recommendedName>
        <fullName evidence="3">FAD:protein FMN transferase</fullName>
        <ecNumber evidence="2">2.7.1.180</ecNumber>
    </recommendedName>
    <alternativeName>
        <fullName evidence="9">Flavin transferase</fullName>
    </alternativeName>
</protein>
<evidence type="ECO:0000256" key="11">
    <source>
        <dbReference type="SAM" id="MobiDB-lite"/>
    </source>
</evidence>
<comment type="cofactor">
    <cofactor evidence="1">
        <name>Mg(2+)</name>
        <dbReference type="ChEBI" id="CHEBI:18420"/>
    </cofactor>
</comment>
<reference evidence="13" key="1">
    <citation type="submission" date="2021-01" db="EMBL/GenBank/DDBJ databases">
        <authorList>
            <person name="Corre E."/>
            <person name="Pelletier E."/>
            <person name="Niang G."/>
            <person name="Scheremetjew M."/>
            <person name="Finn R."/>
            <person name="Kale V."/>
            <person name="Holt S."/>
            <person name="Cochrane G."/>
            <person name="Meng A."/>
            <person name="Brown T."/>
            <person name="Cohen L."/>
        </authorList>
    </citation>
    <scope>NUCLEOTIDE SEQUENCE</scope>
    <source>
        <strain evidence="13">NIES-381</strain>
    </source>
</reference>
<feature type="domain" description="Flavin reductase like" evidence="12">
    <location>
        <begin position="404"/>
        <end position="573"/>
    </location>
</feature>
<organism evidence="13">
    <name type="scientific">Eutreptiella gymnastica</name>
    <dbReference type="NCBI Taxonomy" id="73025"/>
    <lineage>
        <taxon>Eukaryota</taxon>
        <taxon>Discoba</taxon>
        <taxon>Euglenozoa</taxon>
        <taxon>Euglenida</taxon>
        <taxon>Spirocuta</taxon>
        <taxon>Euglenophyceae</taxon>
        <taxon>Eutreptiales</taxon>
        <taxon>Eutreptiaceae</taxon>
        <taxon>Eutreptiella</taxon>
    </lineage>
</organism>
<feature type="compositionally biased region" description="Low complexity" evidence="11">
    <location>
        <begin position="28"/>
        <end position="39"/>
    </location>
</feature>
<comment type="catalytic activity">
    <reaction evidence="10">
        <text>L-threonyl-[protein] + FAD = FMN-L-threonyl-[protein] + AMP + H(+)</text>
        <dbReference type="Rhea" id="RHEA:36847"/>
        <dbReference type="Rhea" id="RHEA-COMP:11060"/>
        <dbReference type="Rhea" id="RHEA-COMP:11061"/>
        <dbReference type="ChEBI" id="CHEBI:15378"/>
        <dbReference type="ChEBI" id="CHEBI:30013"/>
        <dbReference type="ChEBI" id="CHEBI:57692"/>
        <dbReference type="ChEBI" id="CHEBI:74257"/>
        <dbReference type="ChEBI" id="CHEBI:456215"/>
        <dbReference type="EC" id="2.7.1.180"/>
    </reaction>
</comment>
<keyword evidence="4" id="KW-0285">Flavoprotein</keyword>
<sequence length="735" mass="79864">MADADSNVSPTQAMAEAASGAKSKTVTAPAPSGASPPASDLQVFEGVKFHVPYTIRMPARPQDQPLIRDLIDTVFDECDRVFNPFNPTSEISMISSLPAGVEYPLSDPMEEVLHWADRLHEWSRGKFDPTVKPLADLWKNSLREGCEPTPAVLAELEAIIGWDKVTISAGHLTKRHDHVSLDLCGIAKGWCVDAIIRLLSEHGYQHLYVDWGGDVRARGWHPDGREWAAALNTPSGLVDPFDPSYALHPFDPSDTMQRVDLPECALATSGDYMQALSNGYTHIFDPLLKRPLKVRTHTVSSVSVQCRTCLMADALATIVCILGNNDGAGDLQACLDWLQEVRGKTELINFYLYCRDAWPPANLRDGHNGIIARPVKGGLLVHGTVPPPRSLKPDKTSLKLKDWLRLMPHGVAVITALAPETNEPTRAHAVTYSSVVPLFEGRGRPGATICFNVLNPSRLHSLLMDSSLTLCVHLLLSTNAAHVQRFVHSAGLQDLALTYHSTHHTVAINALSAHAYHCKVAQLEPAGDHMLVVAEVLDAVDPRSDPNSCPTPSPGLGPDVPPPLVYCSGSYFQPQPDKKAEADMQAPVVVTHKGKYPVVGYSCTACSLDPPMISLVIPVGVEGCTVTGKFHVHLPKRKQHSKVEQFRDLASNPWAAMYAMPGHQAVDECDTNGHVECELHSVLPVPTRRPGHYLVVGTVIDVVVHSAELPLVWLGGQPCSLAPPEPHVRRGSLAA</sequence>
<dbReference type="Gene3D" id="2.30.110.10">
    <property type="entry name" value="Electron Transport, Fmn-binding Protein, Chain A"/>
    <property type="match status" value="2"/>
</dbReference>
<dbReference type="PANTHER" id="PTHR30040">
    <property type="entry name" value="THIAMINE BIOSYNTHESIS LIPOPROTEIN APBE"/>
    <property type="match status" value="1"/>
</dbReference>
<accession>A0A7S1IIM1</accession>